<feature type="region of interest" description="Disordered" evidence="1">
    <location>
        <begin position="1"/>
        <end position="27"/>
    </location>
</feature>
<dbReference type="EMBL" id="LGRN01000252">
    <property type="protein sequence ID" value="OJD14000.1"/>
    <property type="molecule type" value="Genomic_DNA"/>
</dbReference>
<evidence type="ECO:0000259" key="2">
    <source>
        <dbReference type="Pfam" id="PF25545"/>
    </source>
</evidence>
<accession>A0A1J9PBU4</accession>
<feature type="compositionally biased region" description="Basic residues" evidence="1">
    <location>
        <begin position="1"/>
        <end position="10"/>
    </location>
</feature>
<dbReference type="Proteomes" id="UP000182235">
    <property type="component" value="Unassembled WGS sequence"/>
</dbReference>
<dbReference type="OrthoDB" id="4176996at2759"/>
<proteinExistence type="predicted"/>
<sequence>MASLPKRQHVCRGNNEPYGKHQNGQPHTLSRRITHLCNTHQADECDIEQGVLSLPTTNRSRGSLFHDHNRKRGRVGPLQLPLERFRKQRRVGHSPSVKKAEDGRRSEINSPVTHQSNKRLQTDSSVKYWILHNYQWPKPSLECNSMESFLSRPKILPLGRTKSSASLSVASESSSRVAKSSPYSDKNCELFLEIKRSFLCEHENGISYNSWIRCQQLLENTPKVPRGTRFDDGAFGSTCRRVQRKNKTGVSILITELIVPFAEDTIYSHDVKFPCFIESFNEGWDSSIPLNDVRPLPQSGQPQRFRLPRPQPGRAVGFARQSFTEARLKKLAPFVGEIGDTSFFLGTAYMYFPFMTSEVKCGKAALDTADRQNAHSMTLSVRGIVKLFKLVKREKELHREVQGFSVSHDHCSVRIYGYYPVIDGEETAYYRHVIHKFDITALNGKERWTCYRFIVSVYSDWARSHFKKLCAAIDELPEFKPE</sequence>
<dbReference type="VEuPathDB" id="FungiDB:AJ78_05613"/>
<evidence type="ECO:0000256" key="1">
    <source>
        <dbReference type="SAM" id="MobiDB-lite"/>
    </source>
</evidence>
<keyword evidence="4" id="KW-1185">Reference proteome</keyword>
<reference evidence="3 4" key="1">
    <citation type="submission" date="2015-07" db="EMBL/GenBank/DDBJ databases">
        <title>Emmonsia species relationships and genome sequence.</title>
        <authorList>
            <consortium name="The Broad Institute Genomics Platform"/>
            <person name="Cuomo C.A."/>
            <person name="Munoz J.F."/>
            <person name="Imamovic A."/>
            <person name="Priest M.E."/>
            <person name="Young S."/>
            <person name="Clay O.K."/>
            <person name="McEwen J.G."/>
        </authorList>
    </citation>
    <scope>NUCLEOTIDE SEQUENCE [LARGE SCALE GENOMIC DNA]</scope>
    <source>
        <strain evidence="3 4">UAMH 9510</strain>
    </source>
</reference>
<protein>
    <recommendedName>
        <fullName evidence="2">DUF7924 domain-containing protein</fullName>
    </recommendedName>
</protein>
<feature type="region of interest" description="Disordered" evidence="1">
    <location>
        <begin position="88"/>
        <end position="119"/>
    </location>
</feature>
<comment type="caution">
    <text evidence="3">The sequence shown here is derived from an EMBL/GenBank/DDBJ whole genome shotgun (WGS) entry which is preliminary data.</text>
</comment>
<name>A0A1J9PBU4_9EURO</name>
<gene>
    <name evidence="3" type="ORF">AJ78_05613</name>
</gene>
<dbReference type="STRING" id="1447872.A0A1J9PBU4"/>
<dbReference type="PANTHER" id="PTHR42470:SF2">
    <property type="match status" value="1"/>
</dbReference>
<evidence type="ECO:0000313" key="3">
    <source>
        <dbReference type="EMBL" id="OJD14000.1"/>
    </source>
</evidence>
<dbReference type="AlphaFoldDB" id="A0A1J9PBU4"/>
<dbReference type="Pfam" id="PF25545">
    <property type="entry name" value="DUF7924"/>
    <property type="match status" value="1"/>
</dbReference>
<organism evidence="3 4">
    <name type="scientific">Emergomyces pasteurianus Ep9510</name>
    <dbReference type="NCBI Taxonomy" id="1447872"/>
    <lineage>
        <taxon>Eukaryota</taxon>
        <taxon>Fungi</taxon>
        <taxon>Dikarya</taxon>
        <taxon>Ascomycota</taxon>
        <taxon>Pezizomycotina</taxon>
        <taxon>Eurotiomycetes</taxon>
        <taxon>Eurotiomycetidae</taxon>
        <taxon>Onygenales</taxon>
        <taxon>Ajellomycetaceae</taxon>
        <taxon>Emergomyces</taxon>
    </lineage>
</organism>
<feature type="compositionally biased region" description="Basic and acidic residues" evidence="1">
    <location>
        <begin position="98"/>
        <end position="107"/>
    </location>
</feature>
<feature type="compositionally biased region" description="Polar residues" evidence="1">
    <location>
        <begin position="108"/>
        <end position="119"/>
    </location>
</feature>
<dbReference type="PANTHER" id="PTHR42470">
    <property type="entry name" value="VAST DOMAIN-CONTAINING PROTEIN"/>
    <property type="match status" value="1"/>
</dbReference>
<dbReference type="InterPro" id="IPR057684">
    <property type="entry name" value="DUF7924"/>
</dbReference>
<evidence type="ECO:0000313" key="4">
    <source>
        <dbReference type="Proteomes" id="UP000182235"/>
    </source>
</evidence>
<feature type="domain" description="DUF7924" evidence="2">
    <location>
        <begin position="235"/>
        <end position="473"/>
    </location>
</feature>